<gene>
    <name evidence="1" type="ORF">AFUS01_LOCUS24146</name>
</gene>
<proteinExistence type="predicted"/>
<dbReference type="Proteomes" id="UP000708208">
    <property type="component" value="Unassembled WGS sequence"/>
</dbReference>
<protein>
    <submittedName>
        <fullName evidence="1">Uncharacterized protein</fullName>
    </submittedName>
</protein>
<evidence type="ECO:0000313" key="2">
    <source>
        <dbReference type="Proteomes" id="UP000708208"/>
    </source>
</evidence>
<keyword evidence="2" id="KW-1185">Reference proteome</keyword>
<comment type="caution">
    <text evidence="1">The sequence shown here is derived from an EMBL/GenBank/DDBJ whole genome shotgun (WGS) entry which is preliminary data.</text>
</comment>
<accession>A0A8J2KB59</accession>
<organism evidence="1 2">
    <name type="scientific">Allacma fusca</name>
    <dbReference type="NCBI Taxonomy" id="39272"/>
    <lineage>
        <taxon>Eukaryota</taxon>
        <taxon>Metazoa</taxon>
        <taxon>Ecdysozoa</taxon>
        <taxon>Arthropoda</taxon>
        <taxon>Hexapoda</taxon>
        <taxon>Collembola</taxon>
        <taxon>Symphypleona</taxon>
        <taxon>Sminthuridae</taxon>
        <taxon>Allacma</taxon>
    </lineage>
</organism>
<dbReference type="EMBL" id="CAJVCH010298263">
    <property type="protein sequence ID" value="CAG7785528.1"/>
    <property type="molecule type" value="Genomic_DNA"/>
</dbReference>
<sequence>KVAQDQEVMYW</sequence>
<name>A0A8J2KB59_9HEXA</name>
<evidence type="ECO:0000313" key="1">
    <source>
        <dbReference type="EMBL" id="CAG7785528.1"/>
    </source>
</evidence>
<feature type="non-terminal residue" evidence="1">
    <location>
        <position position="1"/>
    </location>
</feature>
<reference evidence="1" key="1">
    <citation type="submission" date="2021-06" db="EMBL/GenBank/DDBJ databases">
        <authorList>
            <person name="Hodson N. C."/>
            <person name="Mongue J. A."/>
            <person name="Jaron S. K."/>
        </authorList>
    </citation>
    <scope>NUCLEOTIDE SEQUENCE</scope>
</reference>